<proteinExistence type="predicted"/>
<gene>
    <name evidence="2" type="ORF">EWV88_21830</name>
</gene>
<feature type="compositionally biased region" description="Basic and acidic residues" evidence="1">
    <location>
        <begin position="32"/>
        <end position="44"/>
    </location>
</feature>
<feature type="region of interest" description="Disordered" evidence="1">
    <location>
        <begin position="32"/>
        <end position="71"/>
    </location>
</feature>
<evidence type="ECO:0000313" key="3">
    <source>
        <dbReference type="Proteomes" id="UP000318616"/>
    </source>
</evidence>
<dbReference type="EMBL" id="SFAP01000270">
    <property type="protein sequence ID" value="TRV17817.1"/>
    <property type="molecule type" value="Genomic_DNA"/>
</dbReference>
<protein>
    <submittedName>
        <fullName evidence="2">Uncharacterized protein</fullName>
    </submittedName>
</protein>
<evidence type="ECO:0000256" key="1">
    <source>
        <dbReference type="SAM" id="MobiDB-lite"/>
    </source>
</evidence>
<dbReference type="Proteomes" id="UP000318616">
    <property type="component" value="Unassembled WGS sequence"/>
</dbReference>
<organism evidence="2 3">
    <name type="scientific">Microcystis wesenbergii Mw_MB_S_20031200_S109D</name>
    <dbReference type="NCBI Taxonomy" id="2486241"/>
    <lineage>
        <taxon>Bacteria</taxon>
        <taxon>Bacillati</taxon>
        <taxon>Cyanobacteriota</taxon>
        <taxon>Cyanophyceae</taxon>
        <taxon>Oscillatoriophycideae</taxon>
        <taxon>Chroococcales</taxon>
        <taxon>Microcystaceae</taxon>
        <taxon>Microcystis</taxon>
    </lineage>
</organism>
<name>A0A552LC70_9CHRO</name>
<sequence length="71" mass="7934">MHEINRRPPESMTVAERMDEVSALLARGMSRLWEKPAPKSENRVSKSHLGLGYSGNQSVHTDPTNTVTESK</sequence>
<comment type="caution">
    <text evidence="2">The sequence shown here is derived from an EMBL/GenBank/DDBJ whole genome shotgun (WGS) entry which is preliminary data.</text>
</comment>
<feature type="compositionally biased region" description="Polar residues" evidence="1">
    <location>
        <begin position="54"/>
        <end position="71"/>
    </location>
</feature>
<accession>A0A552LC70</accession>
<evidence type="ECO:0000313" key="2">
    <source>
        <dbReference type="EMBL" id="TRV17817.1"/>
    </source>
</evidence>
<reference evidence="2 3" key="1">
    <citation type="submission" date="2019-01" db="EMBL/GenBank/DDBJ databases">
        <title>Coherence of Microcystis species and biogeography revealed through population genomics.</title>
        <authorList>
            <person name="Perez-Carrascal O.M."/>
            <person name="Terrat Y."/>
            <person name="Giani A."/>
            <person name="Fortin N."/>
            <person name="Tromas N."/>
            <person name="Shapiro B.J."/>
        </authorList>
    </citation>
    <scope>NUCLEOTIDE SEQUENCE [LARGE SCALE GENOMIC DNA]</scope>
    <source>
        <strain evidence="2">Mw_MB_S_20031200_S109D</strain>
    </source>
</reference>
<dbReference type="AlphaFoldDB" id="A0A552LC70"/>